<evidence type="ECO:0000259" key="4">
    <source>
        <dbReference type="PROSITE" id="PS50102"/>
    </source>
</evidence>
<gene>
    <name evidence="5" type="ORF">AMK59_8451</name>
</gene>
<dbReference type="PANTHER" id="PTHR48025:SF1">
    <property type="entry name" value="RRM DOMAIN-CONTAINING PROTEIN"/>
    <property type="match status" value="1"/>
</dbReference>
<dbReference type="EMBL" id="LJIG01022693">
    <property type="protein sequence ID" value="KRT79215.1"/>
    <property type="molecule type" value="Genomic_DNA"/>
</dbReference>
<sequence>MDYTVGSVADLISGCKTPNKPKVMQKKIKTKLKTITAEEKPNNESVTMVKKPKKRSISPQAKQVKSKKSKVLKQKARIEETNIHNGNKTEQTTEDKPAKNQREEVLTENSDSNNKTEEENPPKSKKNKGKSKKSQKQEEPVNPNHVTIFVGNLPIGISHKKLMKLFSKCGSVVNARIRGIPSADPKLSKRLTAIKKEFHPQRTSVHGYVTFANLADAQNALILNGKEYKEHHIRVNMASETKTPDKTKAIFLGNLSFAAEEEEL</sequence>
<dbReference type="GO" id="GO:0003729">
    <property type="term" value="F:mRNA binding"/>
    <property type="evidence" value="ECO:0007669"/>
    <property type="project" value="TreeGrafter"/>
</dbReference>
<dbReference type="AlphaFoldDB" id="A0A0T6AVP2"/>
<dbReference type="InterPro" id="IPR000504">
    <property type="entry name" value="RRM_dom"/>
</dbReference>
<dbReference type="Pfam" id="PF00076">
    <property type="entry name" value="RRM_1"/>
    <property type="match status" value="1"/>
</dbReference>
<comment type="caution">
    <text evidence="5">The sequence shown here is derived from an EMBL/GenBank/DDBJ whole genome shotgun (WGS) entry which is preliminary data.</text>
</comment>
<protein>
    <submittedName>
        <fullName evidence="5">RNA binding protein</fullName>
    </submittedName>
</protein>
<dbReference type="InterPro" id="IPR050502">
    <property type="entry name" value="Euk_RNA-bind_prot"/>
</dbReference>
<organism evidence="5 6">
    <name type="scientific">Oryctes borbonicus</name>
    <dbReference type="NCBI Taxonomy" id="1629725"/>
    <lineage>
        <taxon>Eukaryota</taxon>
        <taxon>Metazoa</taxon>
        <taxon>Ecdysozoa</taxon>
        <taxon>Arthropoda</taxon>
        <taxon>Hexapoda</taxon>
        <taxon>Insecta</taxon>
        <taxon>Pterygota</taxon>
        <taxon>Neoptera</taxon>
        <taxon>Endopterygota</taxon>
        <taxon>Coleoptera</taxon>
        <taxon>Polyphaga</taxon>
        <taxon>Scarabaeiformia</taxon>
        <taxon>Scarabaeidae</taxon>
        <taxon>Dynastinae</taxon>
        <taxon>Oryctes</taxon>
    </lineage>
</organism>
<dbReference type="InterPro" id="IPR012677">
    <property type="entry name" value="Nucleotide-bd_a/b_plait_sf"/>
</dbReference>
<evidence type="ECO:0000313" key="5">
    <source>
        <dbReference type="EMBL" id="KRT79215.1"/>
    </source>
</evidence>
<dbReference type="PROSITE" id="PS50102">
    <property type="entry name" value="RRM"/>
    <property type="match status" value="1"/>
</dbReference>
<feature type="compositionally biased region" description="Basic residues" evidence="3">
    <location>
        <begin position="123"/>
        <end position="134"/>
    </location>
</feature>
<feature type="compositionally biased region" description="Basic and acidic residues" evidence="3">
    <location>
        <begin position="91"/>
        <end position="105"/>
    </location>
</feature>
<evidence type="ECO:0000256" key="3">
    <source>
        <dbReference type="SAM" id="MobiDB-lite"/>
    </source>
</evidence>
<dbReference type="Proteomes" id="UP000051574">
    <property type="component" value="Unassembled WGS sequence"/>
</dbReference>
<keyword evidence="1 2" id="KW-0694">RNA-binding</keyword>
<proteinExistence type="predicted"/>
<name>A0A0T6AVP2_9SCAR</name>
<evidence type="ECO:0000256" key="1">
    <source>
        <dbReference type="ARBA" id="ARBA00022884"/>
    </source>
</evidence>
<dbReference type="CDD" id="cd12394">
    <property type="entry name" value="RRM1_RBM34"/>
    <property type="match status" value="1"/>
</dbReference>
<feature type="non-terminal residue" evidence="5">
    <location>
        <position position="264"/>
    </location>
</feature>
<dbReference type="SMART" id="SM00360">
    <property type="entry name" value="RRM"/>
    <property type="match status" value="1"/>
</dbReference>
<dbReference type="PANTHER" id="PTHR48025">
    <property type="entry name" value="OS02G0815200 PROTEIN"/>
    <property type="match status" value="1"/>
</dbReference>
<dbReference type="OrthoDB" id="442677at2759"/>
<feature type="domain" description="RRM" evidence="4">
    <location>
        <begin position="146"/>
        <end position="240"/>
    </location>
</feature>
<evidence type="ECO:0000313" key="6">
    <source>
        <dbReference type="Proteomes" id="UP000051574"/>
    </source>
</evidence>
<feature type="region of interest" description="Disordered" evidence="3">
    <location>
        <begin position="34"/>
        <end position="143"/>
    </location>
</feature>
<feature type="compositionally biased region" description="Basic residues" evidence="3">
    <location>
        <begin position="64"/>
        <end position="75"/>
    </location>
</feature>
<reference evidence="5 6" key="1">
    <citation type="submission" date="2015-09" db="EMBL/GenBank/DDBJ databases">
        <title>Draft genome of the scarab beetle Oryctes borbonicus.</title>
        <authorList>
            <person name="Meyer J.M."/>
            <person name="Markov G.V."/>
            <person name="Baskaran P."/>
            <person name="Herrmann M."/>
            <person name="Sommer R.J."/>
            <person name="Roedelsperger C."/>
        </authorList>
    </citation>
    <scope>NUCLEOTIDE SEQUENCE [LARGE SCALE GENOMIC DNA]</scope>
    <source>
        <strain evidence="5">OB123</strain>
        <tissue evidence="5">Whole animal</tissue>
    </source>
</reference>
<evidence type="ECO:0000256" key="2">
    <source>
        <dbReference type="PROSITE-ProRule" id="PRU00176"/>
    </source>
</evidence>
<accession>A0A0T6AVP2</accession>
<dbReference type="SUPFAM" id="SSF54928">
    <property type="entry name" value="RNA-binding domain, RBD"/>
    <property type="match status" value="1"/>
</dbReference>
<dbReference type="InterPro" id="IPR035979">
    <property type="entry name" value="RBD_domain_sf"/>
</dbReference>
<keyword evidence="6" id="KW-1185">Reference proteome</keyword>
<dbReference type="Gene3D" id="3.30.70.330">
    <property type="match status" value="1"/>
</dbReference>